<dbReference type="AlphaFoldDB" id="A0AAW9S6D1"/>
<feature type="domain" description="DUF4132" evidence="1">
    <location>
        <begin position="462"/>
        <end position="643"/>
    </location>
</feature>
<sequence length="872" mass="100524">MIKFVRQLFQENKLDPAVRDTCELMESLHKEIAGLNRYFYWDLKLTDTVKYEEIKKSGASVKKDLLFSLLDFMKVFSHKGKSPLEIHSSDKEAALVYETNLVKIADSLFKSLIRQKLEFTSQELISLFIYLKEAPVNIRHVYSFSAMPVGFAMVQLEKHVKKNGLDEELKTFLEQMLQWKEFDANHRYWGSDLQKAKGKLEGVLFSVDNPDYKPQPYQLSEGDAFGKYVNEQVAALKEEERDVFYGVFRHALTATAGKPSQKWLKEAKELVKDLKKDRYKRVMQQILGSAVELKVEEVVETNEYQGRTYQYTHHAYFADKNALVLKGLIWTMVAYHDRKSLLLLARLTEHAFRKIPGIGPAAAGVGNACIYVLANSKGVEGISHLSRLKLSIRQNNTQNLIQKYIDEASEKLGISAIELEELSVPDFDLVDGKKTVAFDDYHLEVAITGIGKTQLTWYKPDGNPQKSVPVFVKSTQKHKDRLKRLKDEVKQIQKYTTAQRDRIDRLFVRDHVWSYEKFKEYYLEHGLVKGIAQKLIWTLVEGEQKTEAFWYNGQWENVKGEPVETGQDTQVILWHPIHSETDTVLAWRERLAVLEVRQPMKQAYREVYLLTEAEINTRTYSNRMAAHLLKQHQFNALTSLRGWKYSLMGAYDDGRDNTIASFSLPEHGIEAEYWINEIHADDAFNDAGIWLYVATDQVRFINRESGEVLQMVDIPKIVLSEVMRDVDLFVGVCSVGNDPAWRDNGGMPQYRDYWTSYSFGDLTEVAQTRKKVLEKLIPRLKIKKVAEVDGRFLKVKGKVRDYKIHIGSTNILMEPNDQYLCIVPDRKSTTKSENVFLPFEGDRGLSVVLSKAFLLAEDDKITDPTILSQLKR</sequence>
<dbReference type="Pfam" id="PF13569">
    <property type="entry name" value="DUF4132"/>
    <property type="match status" value="1"/>
</dbReference>
<comment type="caution">
    <text evidence="3">The sequence shown here is derived from an EMBL/GenBank/DDBJ whole genome shotgun (WGS) entry which is preliminary data.</text>
</comment>
<keyword evidence="4" id="KW-1185">Reference proteome</keyword>
<dbReference type="RefSeq" id="WP_346819124.1">
    <property type="nucleotide sequence ID" value="NZ_JBDKWZ010000001.1"/>
</dbReference>
<reference evidence="3 4" key="1">
    <citation type="submission" date="2024-04" db="EMBL/GenBank/DDBJ databases">
        <title>Novel genus in family Flammeovirgaceae.</title>
        <authorList>
            <person name="Nguyen T.H."/>
            <person name="Vuong T.Q."/>
            <person name="Le H."/>
            <person name="Kim S.-G."/>
        </authorList>
    </citation>
    <scope>NUCLEOTIDE SEQUENCE [LARGE SCALE GENOMIC DNA]</scope>
    <source>
        <strain evidence="3 4">JCM 23209</strain>
    </source>
</reference>
<organism evidence="3 4">
    <name type="scientific">Rapidithrix thailandica</name>
    <dbReference type="NCBI Taxonomy" id="413964"/>
    <lineage>
        <taxon>Bacteria</taxon>
        <taxon>Pseudomonadati</taxon>
        <taxon>Bacteroidota</taxon>
        <taxon>Cytophagia</taxon>
        <taxon>Cytophagales</taxon>
        <taxon>Flammeovirgaceae</taxon>
        <taxon>Rapidithrix</taxon>
    </lineage>
</organism>
<protein>
    <submittedName>
        <fullName evidence="3">DUF4132 domain-containing protein</fullName>
    </submittedName>
</protein>
<evidence type="ECO:0000313" key="4">
    <source>
        <dbReference type="Proteomes" id="UP001403385"/>
    </source>
</evidence>
<gene>
    <name evidence="3" type="ORF">AAG747_00360</name>
</gene>
<dbReference type="InterPro" id="IPR025406">
    <property type="entry name" value="DUF4132"/>
</dbReference>
<evidence type="ECO:0000313" key="3">
    <source>
        <dbReference type="EMBL" id="MEN7546336.1"/>
    </source>
</evidence>
<dbReference type="Proteomes" id="UP001403385">
    <property type="component" value="Unassembled WGS sequence"/>
</dbReference>
<feature type="domain" description="DUF7737" evidence="2">
    <location>
        <begin position="766"/>
        <end position="870"/>
    </location>
</feature>
<accession>A0AAW9S6D1</accession>
<proteinExistence type="predicted"/>
<evidence type="ECO:0000259" key="1">
    <source>
        <dbReference type="Pfam" id="PF13569"/>
    </source>
</evidence>
<name>A0AAW9S6D1_9BACT</name>
<dbReference type="Pfam" id="PF24879">
    <property type="entry name" value="DUF7737"/>
    <property type="match status" value="1"/>
</dbReference>
<dbReference type="InterPro" id="IPR056639">
    <property type="entry name" value="DUF7737"/>
</dbReference>
<evidence type="ECO:0000259" key="2">
    <source>
        <dbReference type="Pfam" id="PF24879"/>
    </source>
</evidence>
<dbReference type="EMBL" id="JBDKWZ010000001">
    <property type="protein sequence ID" value="MEN7546336.1"/>
    <property type="molecule type" value="Genomic_DNA"/>
</dbReference>